<feature type="signal peptide" evidence="2">
    <location>
        <begin position="1"/>
        <end position="18"/>
    </location>
</feature>
<keyword evidence="4" id="KW-1185">Reference proteome</keyword>
<dbReference type="RefSeq" id="WP_138932385.1">
    <property type="nucleotide sequence ID" value="NZ_SWMU01000003.1"/>
</dbReference>
<dbReference type="OrthoDB" id="1148517at2"/>
<accession>A0A4U5TQ23</accession>
<dbReference type="AlphaFoldDB" id="A0A4U5TQ23"/>
<evidence type="ECO:0000313" key="3">
    <source>
        <dbReference type="EMBL" id="TKS56269.1"/>
    </source>
</evidence>
<reference evidence="3 4" key="1">
    <citation type="submission" date="2019-04" db="EMBL/GenBank/DDBJ databases">
        <title>Psychroflexus halotolerans sp. nov., isolated from a marine solar saltern.</title>
        <authorList>
            <person name="Feng X."/>
        </authorList>
    </citation>
    <scope>NUCLEOTIDE SEQUENCE [LARGE SCALE GENOMIC DNA]</scope>
    <source>
        <strain evidence="3 4">WDS2C27</strain>
    </source>
</reference>
<name>A0A4U5TQ23_9FLAO</name>
<comment type="caution">
    <text evidence="3">The sequence shown here is derived from an EMBL/GenBank/DDBJ whole genome shotgun (WGS) entry which is preliminary data.</text>
</comment>
<evidence type="ECO:0000256" key="2">
    <source>
        <dbReference type="SAM" id="SignalP"/>
    </source>
</evidence>
<feature type="chain" id="PRO_5020460171" description="Secreted protein" evidence="2">
    <location>
        <begin position="19"/>
        <end position="212"/>
    </location>
</feature>
<dbReference type="EMBL" id="SWMU01000003">
    <property type="protein sequence ID" value="TKS56269.1"/>
    <property type="molecule type" value="Genomic_DNA"/>
</dbReference>
<keyword evidence="2" id="KW-0732">Signal</keyword>
<gene>
    <name evidence="3" type="ORF">FCN74_09710</name>
</gene>
<evidence type="ECO:0008006" key="5">
    <source>
        <dbReference type="Google" id="ProtNLM"/>
    </source>
</evidence>
<evidence type="ECO:0000313" key="4">
    <source>
        <dbReference type="Proteomes" id="UP000306552"/>
    </source>
</evidence>
<sequence length="212" mass="23483">MKWFTLLLVLIFSATSFAQVDSGKKTSSGNIFNSTNNSSSTNNTFGIPNRKAKGLFLNKDKEQGVDFTAKSKYSDPGNVWDSQYKVKTGDEGNDFDREKYKNDMDFGIINSNSDKMTVMFRDHMAFDGDRVNVLLNGKIVAENVLLRPGFTTLDIPMKVGFNKIVFVALNQGQSGPNTAQLRIADDQGYVVSNNVWNLLTGVKASVVVVKEK</sequence>
<proteinExistence type="predicted"/>
<dbReference type="Proteomes" id="UP000306552">
    <property type="component" value="Unassembled WGS sequence"/>
</dbReference>
<feature type="region of interest" description="Disordered" evidence="1">
    <location>
        <begin position="21"/>
        <end position="45"/>
    </location>
</feature>
<protein>
    <recommendedName>
        <fullName evidence="5">Secreted protein</fullName>
    </recommendedName>
</protein>
<evidence type="ECO:0000256" key="1">
    <source>
        <dbReference type="SAM" id="MobiDB-lite"/>
    </source>
</evidence>
<feature type="compositionally biased region" description="Low complexity" evidence="1">
    <location>
        <begin position="26"/>
        <end position="45"/>
    </location>
</feature>
<organism evidence="3 4">
    <name type="scientific">Mesohalobacter halotolerans</name>
    <dbReference type="NCBI Taxonomy" id="1883405"/>
    <lineage>
        <taxon>Bacteria</taxon>
        <taxon>Pseudomonadati</taxon>
        <taxon>Bacteroidota</taxon>
        <taxon>Flavobacteriia</taxon>
        <taxon>Flavobacteriales</taxon>
        <taxon>Flavobacteriaceae</taxon>
        <taxon>Mesohalobacter</taxon>
    </lineage>
</organism>